<evidence type="ECO:0000256" key="1">
    <source>
        <dbReference type="SAM" id="MobiDB-lite"/>
    </source>
</evidence>
<dbReference type="AlphaFoldDB" id="A0A512C3J4"/>
<accession>A0A512C3J4</accession>
<feature type="compositionally biased region" description="Low complexity" evidence="1">
    <location>
        <begin position="42"/>
        <end position="57"/>
    </location>
</feature>
<sequence>MRIVGRLAGAREVNPGAMVIGPQVDQVTGELGAIVRTRLNSRQVAPSSVRSSQPSVPETNAINDVGSNIKPLS</sequence>
<evidence type="ECO:0000313" key="2">
    <source>
        <dbReference type="EMBL" id="GEO18773.1"/>
    </source>
</evidence>
<comment type="caution">
    <text evidence="2">The sequence shown here is derived from an EMBL/GenBank/DDBJ whole genome shotgun (WGS) entry which is preliminary data.</text>
</comment>
<protein>
    <submittedName>
        <fullName evidence="2">Uncharacterized protein</fullName>
    </submittedName>
</protein>
<feature type="region of interest" description="Disordered" evidence="1">
    <location>
        <begin position="42"/>
        <end position="73"/>
    </location>
</feature>
<dbReference type="EMBL" id="BJYU01000241">
    <property type="protein sequence ID" value="GEO18773.1"/>
    <property type="molecule type" value="Genomic_DNA"/>
</dbReference>
<dbReference type="Proteomes" id="UP000321085">
    <property type="component" value="Unassembled WGS sequence"/>
</dbReference>
<reference evidence="2 3" key="1">
    <citation type="submission" date="2019-07" db="EMBL/GenBank/DDBJ databases">
        <title>Whole genome shotgun sequence of Microvirga aerophila NBRC 106136.</title>
        <authorList>
            <person name="Hosoyama A."/>
            <person name="Uohara A."/>
            <person name="Ohji S."/>
            <person name="Ichikawa N."/>
        </authorList>
    </citation>
    <scope>NUCLEOTIDE SEQUENCE [LARGE SCALE GENOMIC DNA]</scope>
    <source>
        <strain evidence="2 3">NBRC 106136</strain>
    </source>
</reference>
<proteinExistence type="predicted"/>
<organism evidence="2 3">
    <name type="scientific">Microvirga aerophila</name>
    <dbReference type="NCBI Taxonomy" id="670291"/>
    <lineage>
        <taxon>Bacteria</taxon>
        <taxon>Pseudomonadati</taxon>
        <taxon>Pseudomonadota</taxon>
        <taxon>Alphaproteobacteria</taxon>
        <taxon>Hyphomicrobiales</taxon>
        <taxon>Methylobacteriaceae</taxon>
        <taxon>Microvirga</taxon>
    </lineage>
</organism>
<name>A0A512C3J4_9HYPH</name>
<gene>
    <name evidence="2" type="ORF">MAE02_64690</name>
</gene>
<keyword evidence="3" id="KW-1185">Reference proteome</keyword>
<evidence type="ECO:0000313" key="3">
    <source>
        <dbReference type="Proteomes" id="UP000321085"/>
    </source>
</evidence>